<keyword evidence="3" id="KW-1185">Reference proteome</keyword>
<evidence type="ECO:0000313" key="3">
    <source>
        <dbReference type="Proteomes" id="UP000000238"/>
    </source>
</evidence>
<evidence type="ECO:0000313" key="2">
    <source>
        <dbReference type="EMBL" id="ABC31984.1"/>
    </source>
</evidence>
<gene>
    <name evidence="2" type="ordered locus">HCH_05311</name>
</gene>
<feature type="signal peptide" evidence="1">
    <location>
        <begin position="1"/>
        <end position="28"/>
    </location>
</feature>
<name>Q2SBJ0_HAHCH</name>
<dbReference type="InterPro" id="IPR042245">
    <property type="entry name" value="Tgt2/MlaC_sf"/>
</dbReference>
<sequence length="217" mass="24393">MMLTVKNIGRVFAVMAMAAFAVAAQANAQQDVFGVVQDSTKMLVFKLQSEKQTYYDNPQKFYGVMEDALEDVVDFERIAARVMGRYRREASDELKEKFVGVFKKSLFDAYGKALVESGEFKVNVLTATINPRDEGRASVDLEVISASGNKYPVIYSMYKNRDSKWLLENVIVNGVNIGLAFKDRFEQQVSVHNGDITKVVDGWSSRIEEDELTGEAK</sequence>
<dbReference type="PANTHER" id="PTHR36573">
    <property type="entry name" value="INTERMEMBRANE PHOSPHOLIPID TRANSPORT SYSTEM BINDING PROTEIN MLAC"/>
    <property type="match status" value="1"/>
</dbReference>
<dbReference type="InterPro" id="IPR008869">
    <property type="entry name" value="MlaC/ttg2D"/>
</dbReference>
<accession>Q2SBJ0</accession>
<dbReference type="Proteomes" id="UP000000238">
    <property type="component" value="Chromosome"/>
</dbReference>
<reference evidence="2 3" key="1">
    <citation type="journal article" date="2005" name="Nucleic Acids Res.">
        <title>Genomic blueprint of Hahella chejuensis, a marine microbe producing an algicidal agent.</title>
        <authorList>
            <person name="Jeong H."/>
            <person name="Yim J.H."/>
            <person name="Lee C."/>
            <person name="Choi S.-H."/>
            <person name="Park Y.K."/>
            <person name="Yoon S.H."/>
            <person name="Hur C.-G."/>
            <person name="Kang H.-Y."/>
            <person name="Kim D."/>
            <person name="Lee H.H."/>
            <person name="Park K.H."/>
            <person name="Park S.-H."/>
            <person name="Park H.-S."/>
            <person name="Lee H.K."/>
            <person name="Oh T.K."/>
            <person name="Kim J.F."/>
        </authorList>
    </citation>
    <scope>NUCLEOTIDE SEQUENCE [LARGE SCALE GENOMIC DNA]</scope>
    <source>
        <strain evidence="2 3">KCTC 2396</strain>
    </source>
</reference>
<dbReference type="STRING" id="349521.HCH_05311"/>
<dbReference type="RefSeq" id="WP_011399048.1">
    <property type="nucleotide sequence ID" value="NC_007645.1"/>
</dbReference>
<dbReference type="Pfam" id="PF05494">
    <property type="entry name" value="MlaC"/>
    <property type="match status" value="1"/>
</dbReference>
<dbReference type="PIRSF" id="PIRSF004649">
    <property type="entry name" value="MlaC"/>
    <property type="match status" value="1"/>
</dbReference>
<dbReference type="HOGENOM" id="CLU_094502_0_0_6"/>
<evidence type="ECO:0000256" key="1">
    <source>
        <dbReference type="SAM" id="SignalP"/>
    </source>
</evidence>
<feature type="chain" id="PRO_5004215253" evidence="1">
    <location>
        <begin position="29"/>
        <end position="217"/>
    </location>
</feature>
<dbReference type="AlphaFoldDB" id="Q2SBJ0"/>
<protein>
    <submittedName>
        <fullName evidence="2">ABC-type transport system involved in resistance to organic solvents, auxiliary component</fullName>
    </submittedName>
</protein>
<organism evidence="2 3">
    <name type="scientific">Hahella chejuensis (strain KCTC 2396)</name>
    <dbReference type="NCBI Taxonomy" id="349521"/>
    <lineage>
        <taxon>Bacteria</taxon>
        <taxon>Pseudomonadati</taxon>
        <taxon>Pseudomonadota</taxon>
        <taxon>Gammaproteobacteria</taxon>
        <taxon>Oceanospirillales</taxon>
        <taxon>Hahellaceae</taxon>
        <taxon>Hahella</taxon>
    </lineage>
</organism>
<dbReference type="KEGG" id="hch:HCH_05311"/>
<dbReference type="eggNOG" id="COG2854">
    <property type="taxonomic scope" value="Bacteria"/>
</dbReference>
<dbReference type="EMBL" id="CP000155">
    <property type="protein sequence ID" value="ABC31984.1"/>
    <property type="molecule type" value="Genomic_DNA"/>
</dbReference>
<dbReference type="Gene3D" id="3.10.450.710">
    <property type="entry name" value="Tgt2/MlaC"/>
    <property type="match status" value="1"/>
</dbReference>
<proteinExistence type="predicted"/>
<keyword evidence="1" id="KW-0732">Signal</keyword>
<dbReference type="PANTHER" id="PTHR36573:SF1">
    <property type="entry name" value="INTERMEMBRANE PHOSPHOLIPID TRANSPORT SYSTEM BINDING PROTEIN MLAC"/>
    <property type="match status" value="1"/>
</dbReference>